<name>G7ZKX4_9BACT</name>
<accession>G7ZKX4</accession>
<dbReference type="AlphaFoldDB" id="G7ZKX4"/>
<gene>
    <name evidence="2" type="primary">pmoA</name>
</gene>
<keyword evidence="2" id="KW-0560">Oxidoreductase</keyword>
<proteinExistence type="predicted"/>
<feature type="non-terminal residue" evidence="2">
    <location>
        <position position="1"/>
    </location>
</feature>
<protein>
    <submittedName>
        <fullName evidence="2">Particulate methane monooxygenase subunit A</fullName>
    </submittedName>
</protein>
<dbReference type="GO" id="GO:0004497">
    <property type="term" value="F:monooxygenase activity"/>
    <property type="evidence" value="ECO:0007669"/>
    <property type="project" value="UniProtKB-KW"/>
</dbReference>
<feature type="region of interest" description="Disordered" evidence="1">
    <location>
        <begin position="61"/>
        <end position="130"/>
    </location>
</feature>
<feature type="non-terminal residue" evidence="2">
    <location>
        <position position="152"/>
    </location>
</feature>
<evidence type="ECO:0000256" key="1">
    <source>
        <dbReference type="SAM" id="MobiDB-lite"/>
    </source>
</evidence>
<feature type="compositionally biased region" description="Basic residues" evidence="1">
    <location>
        <begin position="76"/>
        <end position="93"/>
    </location>
</feature>
<sequence length="152" mass="16601">GRPALLADRRPDRGRHVPGGVPGLFLAQLQAALRRDHRGARVALRRMGQSLQQLLAMDLVPDQPRVPDPADPVGPLHRHRALAQQQLHHHRGGGRAGLGSSHVSEQLAGPRPIPSGRRGPGSPDVCRRPDRLRVCPHLDPRIYPHGRARHGA</sequence>
<reference evidence="2" key="1">
    <citation type="journal article" date="2012" name="ISME J.">
        <title>Linking activity, composition and seasonal dynamics of atmospheric methane oxidizers in a meadow soil.</title>
        <authorList>
            <person name="Shrestha P.M."/>
            <person name="Kammann C."/>
            <person name="Lenhart K."/>
            <person name="Dam B."/>
            <person name="Liesack W."/>
        </authorList>
    </citation>
    <scope>NUCLEOTIDE SEQUENCE</scope>
    <source>
        <strain evidence="2">MOPM-650r-P5</strain>
    </source>
</reference>
<evidence type="ECO:0000313" key="2">
    <source>
        <dbReference type="EMBL" id="CBX88073.1"/>
    </source>
</evidence>
<keyword evidence="2" id="KW-0503">Monooxygenase</keyword>
<feature type="compositionally biased region" description="Low complexity" evidence="1">
    <location>
        <begin position="114"/>
        <end position="123"/>
    </location>
</feature>
<dbReference type="EMBL" id="FR720297">
    <property type="protein sequence ID" value="CBX88073.1"/>
    <property type="molecule type" value="Genomic_DNA"/>
</dbReference>
<organism evidence="2">
    <name type="scientific">uncultured methanotrophic bacterium</name>
    <dbReference type="NCBI Taxonomy" id="288814"/>
    <lineage>
        <taxon>Bacteria</taxon>
        <taxon>environmental samples</taxon>
    </lineage>
</organism>